<gene>
    <name evidence="3" type="ORF">OBBRIDRAFT_745341</name>
</gene>
<protein>
    <recommendedName>
        <fullName evidence="2">DNA replication regulator Sld3 C-terminal domain-containing protein</fullName>
    </recommendedName>
</protein>
<evidence type="ECO:0000313" key="4">
    <source>
        <dbReference type="Proteomes" id="UP000250043"/>
    </source>
</evidence>
<accession>A0A8E2DU20</accession>
<feature type="region of interest" description="Disordered" evidence="1">
    <location>
        <begin position="240"/>
        <end position="264"/>
    </location>
</feature>
<dbReference type="Pfam" id="PF08639">
    <property type="entry name" value="Sld3_STD"/>
    <property type="match status" value="1"/>
</dbReference>
<feature type="compositionally biased region" description="Polar residues" evidence="1">
    <location>
        <begin position="413"/>
        <end position="431"/>
    </location>
</feature>
<dbReference type="AlphaFoldDB" id="A0A8E2DU20"/>
<dbReference type="InterPro" id="IPR013948">
    <property type="entry name" value="DNA_replication_reg_Sld3_C"/>
</dbReference>
<feature type="domain" description="DNA replication regulator Sld3 C-terminal" evidence="2">
    <location>
        <begin position="142"/>
        <end position="398"/>
    </location>
</feature>
<dbReference type="EMBL" id="KV722335">
    <property type="protein sequence ID" value="OCH95594.1"/>
    <property type="molecule type" value="Genomic_DNA"/>
</dbReference>
<dbReference type="OrthoDB" id="3003917at2759"/>
<dbReference type="Gene3D" id="1.20.58.2130">
    <property type="match status" value="1"/>
</dbReference>
<sequence>MAAIAAPVYQLLSECSVKWTATQERSIGSEFPFADLHLETPDDYVSRIYLQHLWLPESIMPLSCLVPSLLRVTVEPQSSSQSTRSPHPLQTLLLPLLLTPRTCSQKYQTHIARVLADDGGAGDVEESVMWYALKFEKTEDSHQRDATQDQEGSIEENWRHSWLARMERREVQIQILLHFLLLSLPGVPTIDDTRSSSSSPRKRKRHQRDDPPPSISVLEEHLEFLMDKLSMWQLMASLDGTAGGTPGKPTASRPDVKGKQKAEDERDWMQIFCEDVVERLFRNKLPEQCSLLRSKVFQDSPFSDFSDGPDQSPPPSPPQKHKRLKQPAALQDGEKKGDTRSRSRSLSMSLEQERERSRSASVDPGNMRKRVLAREVSMSKGFKGKEKTKSKSHLPVTKLKSSAGPSDRDKARSSSTRKNSSKGTILVTATPTKPGGRISKDPPIPIRTDAPSSTPAASGITPMTADGRRSRSPVVEGDDQDAEWTLPSSPDILLLGSQGKDWDQEVEDARHLLSRKGGCIPATGTPTKPRRK</sequence>
<feature type="compositionally biased region" description="Low complexity" evidence="1">
    <location>
        <begin position="300"/>
        <end position="310"/>
    </location>
</feature>
<feature type="compositionally biased region" description="Basic and acidic residues" evidence="1">
    <location>
        <begin position="332"/>
        <end position="341"/>
    </location>
</feature>
<organism evidence="3 4">
    <name type="scientific">Obba rivulosa</name>
    <dbReference type="NCBI Taxonomy" id="1052685"/>
    <lineage>
        <taxon>Eukaryota</taxon>
        <taxon>Fungi</taxon>
        <taxon>Dikarya</taxon>
        <taxon>Basidiomycota</taxon>
        <taxon>Agaricomycotina</taxon>
        <taxon>Agaricomycetes</taxon>
        <taxon>Polyporales</taxon>
        <taxon>Gelatoporiaceae</taxon>
        <taxon>Obba</taxon>
    </lineage>
</organism>
<feature type="compositionally biased region" description="Basic and acidic residues" evidence="1">
    <location>
        <begin position="254"/>
        <end position="264"/>
    </location>
</feature>
<dbReference type="Proteomes" id="UP000250043">
    <property type="component" value="Unassembled WGS sequence"/>
</dbReference>
<reference evidence="3 4" key="1">
    <citation type="submission" date="2016-07" db="EMBL/GenBank/DDBJ databases">
        <title>Draft genome of the white-rot fungus Obba rivulosa 3A-2.</title>
        <authorList>
            <consortium name="DOE Joint Genome Institute"/>
            <person name="Miettinen O."/>
            <person name="Riley R."/>
            <person name="Acob R."/>
            <person name="Barry K."/>
            <person name="Cullen D."/>
            <person name="De Vries R."/>
            <person name="Hainaut M."/>
            <person name="Hatakka A."/>
            <person name="Henrissat B."/>
            <person name="Hilden K."/>
            <person name="Kuo R."/>
            <person name="Labutti K."/>
            <person name="Lipzen A."/>
            <person name="Makela M.R."/>
            <person name="Sandor L."/>
            <person name="Spatafora J.W."/>
            <person name="Grigoriev I.V."/>
            <person name="Hibbett D.S."/>
        </authorList>
    </citation>
    <scope>NUCLEOTIDE SEQUENCE [LARGE SCALE GENOMIC DNA]</scope>
    <source>
        <strain evidence="3 4">3A-2</strain>
    </source>
</reference>
<feature type="region of interest" description="Disordered" evidence="1">
    <location>
        <begin position="300"/>
        <end position="499"/>
    </location>
</feature>
<name>A0A8E2DU20_9APHY</name>
<evidence type="ECO:0000313" key="3">
    <source>
        <dbReference type="EMBL" id="OCH95594.1"/>
    </source>
</evidence>
<evidence type="ECO:0000259" key="2">
    <source>
        <dbReference type="Pfam" id="PF08639"/>
    </source>
</evidence>
<keyword evidence="4" id="KW-1185">Reference proteome</keyword>
<feature type="region of interest" description="Disordered" evidence="1">
    <location>
        <begin position="190"/>
        <end position="215"/>
    </location>
</feature>
<proteinExistence type="predicted"/>
<evidence type="ECO:0000256" key="1">
    <source>
        <dbReference type="SAM" id="MobiDB-lite"/>
    </source>
</evidence>